<keyword evidence="6" id="KW-0479">Metal-binding</keyword>
<dbReference type="AlphaFoldDB" id="A0A9P5YXG5"/>
<feature type="binding site" evidence="6">
    <location>
        <position position="160"/>
    </location>
    <ligand>
        <name>Zn(2+)</name>
        <dbReference type="ChEBI" id="CHEBI:29105"/>
    </ligand>
</feature>
<dbReference type="InterPro" id="IPR003000">
    <property type="entry name" value="Sirtuin"/>
</dbReference>
<evidence type="ECO:0000313" key="9">
    <source>
        <dbReference type="Proteomes" id="UP000807469"/>
    </source>
</evidence>
<keyword evidence="9" id="KW-1185">Reference proteome</keyword>
<protein>
    <submittedName>
        <fullName evidence="8">Sirtuin</fullName>
    </submittedName>
</protein>
<dbReference type="OrthoDB" id="424302at2759"/>
<feature type="binding site" evidence="6">
    <location>
        <position position="157"/>
    </location>
    <ligand>
        <name>Zn(2+)</name>
        <dbReference type="ChEBI" id="CHEBI:29105"/>
    </ligand>
</feature>
<dbReference type="Gene3D" id="3.40.50.1220">
    <property type="entry name" value="TPP-binding domain"/>
    <property type="match status" value="1"/>
</dbReference>
<sequence>MVPSSEFSEFREALAGAKNIIILSGAGLSAPSGIATYRGSGGESLWSNPKVVKYSAHTTFNEDPSGSWQFYSYRRKLALAAKPNAGHYAIASLNVPKIAARVTPSSPEAPLHVTQNLDELSLRALKQVTENSDDEMLMETAMGQYIQMHGSLFSTRCLSCKKGEHSYEPYLAASLKDTDSIDEFVDIPVEKLPKCGGDDWNGSNRYGKCGGLLKPDVVWFGEVPPLMGEIGRKITWCDLLIVVGTSAIVQPASGFASQVKEHGGKVAIFNLERSNNDEAADFLFLGSCDETLPAAFGVKSDIESYLHNRN</sequence>
<dbReference type="PROSITE" id="PS50305">
    <property type="entry name" value="SIRTUIN"/>
    <property type="match status" value="1"/>
</dbReference>
<evidence type="ECO:0000256" key="1">
    <source>
        <dbReference type="ARBA" id="ARBA00004173"/>
    </source>
</evidence>
<feature type="binding site" evidence="6">
    <location>
        <position position="209"/>
    </location>
    <ligand>
        <name>Zn(2+)</name>
        <dbReference type="ChEBI" id="CHEBI:29105"/>
    </ligand>
</feature>
<name>A0A9P5YXG5_9AGAR</name>
<reference evidence="8" key="1">
    <citation type="submission" date="2020-11" db="EMBL/GenBank/DDBJ databases">
        <authorList>
            <consortium name="DOE Joint Genome Institute"/>
            <person name="Ahrendt S."/>
            <person name="Riley R."/>
            <person name="Andreopoulos W."/>
            <person name="Labutti K."/>
            <person name="Pangilinan J."/>
            <person name="Ruiz-Duenas F.J."/>
            <person name="Barrasa J.M."/>
            <person name="Sanchez-Garcia M."/>
            <person name="Camarero S."/>
            <person name="Miyauchi S."/>
            <person name="Serrano A."/>
            <person name="Linde D."/>
            <person name="Babiker R."/>
            <person name="Drula E."/>
            <person name="Ayuso-Fernandez I."/>
            <person name="Pacheco R."/>
            <person name="Padilla G."/>
            <person name="Ferreira P."/>
            <person name="Barriuso J."/>
            <person name="Kellner H."/>
            <person name="Castanera R."/>
            <person name="Alfaro M."/>
            <person name="Ramirez L."/>
            <person name="Pisabarro A.G."/>
            <person name="Kuo A."/>
            <person name="Tritt A."/>
            <person name="Lipzen A."/>
            <person name="He G."/>
            <person name="Yan M."/>
            <person name="Ng V."/>
            <person name="Cullen D."/>
            <person name="Martin F."/>
            <person name="Rosso M.-N."/>
            <person name="Henrissat B."/>
            <person name="Hibbett D."/>
            <person name="Martinez A.T."/>
            <person name="Grigoriev I.V."/>
        </authorList>
    </citation>
    <scope>NUCLEOTIDE SEQUENCE</scope>
    <source>
        <strain evidence="8">CIRM-BRFM 674</strain>
    </source>
</reference>
<comment type="subcellular location">
    <subcellularLocation>
        <location evidence="1">Mitochondrion</location>
    </subcellularLocation>
</comment>
<dbReference type="GO" id="GO:0005739">
    <property type="term" value="C:mitochondrion"/>
    <property type="evidence" value="ECO:0007669"/>
    <property type="project" value="UniProtKB-SubCell"/>
</dbReference>
<evidence type="ECO:0000256" key="5">
    <source>
        <dbReference type="ARBA" id="ARBA00023128"/>
    </source>
</evidence>
<keyword evidence="3" id="KW-0808">Transferase</keyword>
<evidence type="ECO:0000256" key="3">
    <source>
        <dbReference type="ARBA" id="ARBA00022679"/>
    </source>
</evidence>
<dbReference type="GO" id="GO:0046872">
    <property type="term" value="F:metal ion binding"/>
    <property type="evidence" value="ECO:0007669"/>
    <property type="project" value="UniProtKB-KW"/>
</dbReference>
<dbReference type="InterPro" id="IPR026591">
    <property type="entry name" value="Sirtuin_cat_small_dom_sf"/>
</dbReference>
<organism evidence="8 9">
    <name type="scientific">Pholiota conissans</name>
    <dbReference type="NCBI Taxonomy" id="109636"/>
    <lineage>
        <taxon>Eukaryota</taxon>
        <taxon>Fungi</taxon>
        <taxon>Dikarya</taxon>
        <taxon>Basidiomycota</taxon>
        <taxon>Agaricomycotina</taxon>
        <taxon>Agaricomycetes</taxon>
        <taxon>Agaricomycetidae</taxon>
        <taxon>Agaricales</taxon>
        <taxon>Agaricineae</taxon>
        <taxon>Strophariaceae</taxon>
        <taxon>Pholiota</taxon>
    </lineage>
</organism>
<dbReference type="Pfam" id="PF02146">
    <property type="entry name" value="SIR2"/>
    <property type="match status" value="1"/>
</dbReference>
<gene>
    <name evidence="8" type="ORF">BDN70DRAFT_897918</name>
</gene>
<dbReference type="PANTHER" id="PTHR11085">
    <property type="entry name" value="NAD-DEPENDENT PROTEIN DEACYLASE SIRTUIN-5, MITOCHONDRIAL-RELATED"/>
    <property type="match status" value="1"/>
</dbReference>
<evidence type="ECO:0000256" key="2">
    <source>
        <dbReference type="ARBA" id="ARBA00006924"/>
    </source>
</evidence>
<comment type="caution">
    <text evidence="8">The sequence shown here is derived from an EMBL/GenBank/DDBJ whole genome shotgun (WGS) entry which is preliminary data.</text>
</comment>
<proteinExistence type="inferred from homology"/>
<evidence type="ECO:0000256" key="4">
    <source>
        <dbReference type="ARBA" id="ARBA00023027"/>
    </source>
</evidence>
<dbReference type="Gene3D" id="3.30.1600.10">
    <property type="entry name" value="SIR2/SIRT2 'Small Domain"/>
    <property type="match status" value="1"/>
</dbReference>
<evidence type="ECO:0000313" key="8">
    <source>
        <dbReference type="EMBL" id="KAF9475745.1"/>
    </source>
</evidence>
<evidence type="ECO:0000259" key="7">
    <source>
        <dbReference type="PROSITE" id="PS50305"/>
    </source>
</evidence>
<feature type="active site" description="Proton acceptor" evidence="6">
    <location>
        <position position="149"/>
    </location>
</feature>
<dbReference type="GO" id="GO:0070403">
    <property type="term" value="F:NAD+ binding"/>
    <property type="evidence" value="ECO:0007669"/>
    <property type="project" value="InterPro"/>
</dbReference>
<dbReference type="Proteomes" id="UP000807469">
    <property type="component" value="Unassembled WGS sequence"/>
</dbReference>
<accession>A0A9P5YXG5</accession>
<dbReference type="InterPro" id="IPR029035">
    <property type="entry name" value="DHS-like_NAD/FAD-binding_dom"/>
</dbReference>
<dbReference type="GO" id="GO:0017136">
    <property type="term" value="F:histone deacetylase activity, NAD-dependent"/>
    <property type="evidence" value="ECO:0007669"/>
    <property type="project" value="TreeGrafter"/>
</dbReference>
<feature type="domain" description="Deacetylase sirtuin-type" evidence="7">
    <location>
        <begin position="1"/>
        <end position="310"/>
    </location>
</feature>
<evidence type="ECO:0000256" key="6">
    <source>
        <dbReference type="PROSITE-ProRule" id="PRU00236"/>
    </source>
</evidence>
<dbReference type="SUPFAM" id="SSF52467">
    <property type="entry name" value="DHS-like NAD/FAD-binding domain"/>
    <property type="match status" value="1"/>
</dbReference>
<keyword evidence="6" id="KW-0862">Zinc</keyword>
<keyword evidence="5" id="KW-0496">Mitochondrion</keyword>
<feature type="binding site" evidence="6">
    <location>
        <position position="195"/>
    </location>
    <ligand>
        <name>Zn(2+)</name>
        <dbReference type="ChEBI" id="CHEBI:29105"/>
    </ligand>
</feature>
<dbReference type="PANTHER" id="PTHR11085:SF10">
    <property type="entry name" value="NAD-DEPENDENT PROTEIN DEACYLASE SIRTUIN-5, MITOCHONDRIAL-RELATED"/>
    <property type="match status" value="1"/>
</dbReference>
<dbReference type="InterPro" id="IPR026590">
    <property type="entry name" value="Ssirtuin_cat_dom"/>
</dbReference>
<comment type="similarity">
    <text evidence="2">Belongs to the sirtuin family. Class I subfamily.</text>
</comment>
<dbReference type="InterPro" id="IPR050134">
    <property type="entry name" value="NAD-dep_sirtuin_deacylases"/>
</dbReference>
<dbReference type="EMBL" id="MU155320">
    <property type="protein sequence ID" value="KAF9475745.1"/>
    <property type="molecule type" value="Genomic_DNA"/>
</dbReference>
<keyword evidence="4" id="KW-0520">NAD</keyword>
<dbReference type="GO" id="GO:0005634">
    <property type="term" value="C:nucleus"/>
    <property type="evidence" value="ECO:0007669"/>
    <property type="project" value="TreeGrafter"/>
</dbReference>